<dbReference type="PANTHER" id="PTHR42748:SF7">
    <property type="entry name" value="NMRA LIKE REDOX SENSOR 1-RELATED"/>
    <property type="match status" value="1"/>
</dbReference>
<dbReference type="SUPFAM" id="SSF51735">
    <property type="entry name" value="NAD(P)-binding Rossmann-fold domains"/>
    <property type="match status" value="1"/>
</dbReference>
<evidence type="ECO:0000313" key="5">
    <source>
        <dbReference type="Proteomes" id="UP001596388"/>
    </source>
</evidence>
<dbReference type="InterPro" id="IPR051164">
    <property type="entry name" value="NmrA-like_oxidored"/>
</dbReference>
<keyword evidence="5" id="KW-1185">Reference proteome</keyword>
<evidence type="ECO:0000313" key="4">
    <source>
        <dbReference type="EMBL" id="MFC7097937.1"/>
    </source>
</evidence>
<dbReference type="PANTHER" id="PTHR42748">
    <property type="entry name" value="NITROGEN METABOLITE REPRESSION PROTEIN NMRA FAMILY MEMBER"/>
    <property type="match status" value="1"/>
</dbReference>
<dbReference type="InterPro" id="IPR008030">
    <property type="entry name" value="NmrA-like"/>
</dbReference>
<dbReference type="Proteomes" id="UP001596388">
    <property type="component" value="Unassembled WGS sequence"/>
</dbReference>
<gene>
    <name evidence="4" type="ORF">ACFQKD_11535</name>
</gene>
<organism evidence="4 5">
    <name type="scientific">Halobaculum marinum</name>
    <dbReference type="NCBI Taxonomy" id="3031996"/>
    <lineage>
        <taxon>Archaea</taxon>
        <taxon>Methanobacteriati</taxon>
        <taxon>Methanobacteriota</taxon>
        <taxon>Stenosarchaea group</taxon>
        <taxon>Halobacteria</taxon>
        <taxon>Halobacteriales</taxon>
        <taxon>Haloferacaceae</taxon>
        <taxon>Halobaculum</taxon>
    </lineage>
</organism>
<dbReference type="GeneID" id="79271147"/>
<evidence type="ECO:0000256" key="1">
    <source>
        <dbReference type="ARBA" id="ARBA00006328"/>
    </source>
</evidence>
<dbReference type="Pfam" id="PF05368">
    <property type="entry name" value="NmrA"/>
    <property type="match status" value="1"/>
</dbReference>
<dbReference type="Gene3D" id="3.90.25.10">
    <property type="entry name" value="UDP-galactose 4-epimerase, domain 1"/>
    <property type="match status" value="1"/>
</dbReference>
<dbReference type="EMBL" id="JBHTAG010000003">
    <property type="protein sequence ID" value="MFC7097937.1"/>
    <property type="molecule type" value="Genomic_DNA"/>
</dbReference>
<dbReference type="RefSeq" id="WP_276237570.1">
    <property type="nucleotide sequence ID" value="NZ_CP119989.1"/>
</dbReference>
<comment type="caution">
    <text evidence="4">The sequence shown here is derived from an EMBL/GenBank/DDBJ whole genome shotgun (WGS) entry which is preliminary data.</text>
</comment>
<dbReference type="CDD" id="cd05251">
    <property type="entry name" value="NmrA_like_SDR_a"/>
    <property type="match status" value="1"/>
</dbReference>
<dbReference type="InterPro" id="IPR036291">
    <property type="entry name" value="NAD(P)-bd_dom_sf"/>
</dbReference>
<evidence type="ECO:0000259" key="3">
    <source>
        <dbReference type="Pfam" id="PF05368"/>
    </source>
</evidence>
<feature type="domain" description="NmrA-like" evidence="3">
    <location>
        <begin position="4"/>
        <end position="274"/>
    </location>
</feature>
<evidence type="ECO:0000256" key="2">
    <source>
        <dbReference type="ARBA" id="ARBA00022857"/>
    </source>
</evidence>
<dbReference type="AlphaFoldDB" id="A0ABD5WWH3"/>
<reference evidence="4 5" key="1">
    <citation type="journal article" date="2019" name="Int. J. Syst. Evol. Microbiol.">
        <title>The Global Catalogue of Microorganisms (GCM) 10K type strain sequencing project: providing services to taxonomists for standard genome sequencing and annotation.</title>
        <authorList>
            <consortium name="The Broad Institute Genomics Platform"/>
            <consortium name="The Broad Institute Genome Sequencing Center for Infectious Disease"/>
            <person name="Wu L."/>
            <person name="Ma J."/>
        </authorList>
    </citation>
    <scope>NUCLEOTIDE SEQUENCE [LARGE SCALE GENOMIC DNA]</scope>
    <source>
        <strain evidence="4 5">DT55</strain>
    </source>
</reference>
<keyword evidence="2" id="KW-0521">NADP</keyword>
<comment type="similarity">
    <text evidence="1">Belongs to the NmrA-type oxidoreductase family.</text>
</comment>
<proteinExistence type="inferred from homology"/>
<protein>
    <submittedName>
        <fullName evidence="4">NmrA/HSCARG family protein</fullName>
    </submittedName>
</protein>
<name>A0ABD5WWH3_9EURY</name>
<accession>A0ABD5WWH3</accession>
<dbReference type="Gene3D" id="3.40.50.720">
    <property type="entry name" value="NAD(P)-binding Rossmann-like Domain"/>
    <property type="match status" value="1"/>
</dbReference>
<sequence>MATTSTILVLGATGQQGGAVVDALESGEFGTFDTVAGTRNPASDAAEALRERGVRVVPVDMLDRESLVAAMDGVDAVFAVTTFFESGIDAERAQGEHVVAACESAGIDHLVFSSVGSADADTGLDHFESKAHTERLIAEAGIDATILRPVYFMQNLAMQADEIRSGTVSLALSEGTKLAMVDARDIGRAAAAAFADPETYVGETLTLAGDSLTVEELAAVLTEYLDTDVEAVHLDTEALRAAAGDEMADMFVWFDETGYDVDIPALEQTLGFELRDFETCLAETEFIARSETPAQ</sequence>